<dbReference type="GO" id="GO:0022857">
    <property type="term" value="F:transmembrane transporter activity"/>
    <property type="evidence" value="ECO:0007669"/>
    <property type="project" value="InterPro"/>
</dbReference>
<evidence type="ECO:0000256" key="1">
    <source>
        <dbReference type="ARBA" id="ARBA00004651"/>
    </source>
</evidence>
<keyword evidence="7 9" id="KW-0472">Membrane</keyword>
<dbReference type="InterPro" id="IPR001851">
    <property type="entry name" value="ABC_transp_permease"/>
</dbReference>
<feature type="transmembrane region" description="Helical" evidence="9">
    <location>
        <begin position="59"/>
        <end position="77"/>
    </location>
</feature>
<sequence>MTQFAQAIVSGLGQGSIYALVALGFVIIYKSTRVISFAQPALMITGSLFVAFLHDVIGFWPALLVAVVGTAAVAMTVERTTLRPMIGQPPFVVAIITIGVDIVLRVVQNRLIGTNLRFVGDPWGLQNFQLGELLINQRDVARLFTTLLILAMLSAFFRYSRFGLGMRAAAFDQETALAQGIDVGRVFMVSWALAGALAAVAGMFVDGGGGISQQTWIVALKALPAIIIGGLDSVNGAVIGGLAVGIVEALVASYQTEYFPWMGNGFAAVSPYVLLLLVLLVRPYGLFGTPEVERV</sequence>
<dbReference type="Pfam" id="PF02653">
    <property type="entry name" value="BPD_transp_2"/>
    <property type="match status" value="1"/>
</dbReference>
<comment type="subcellular location">
    <subcellularLocation>
        <location evidence="1">Cell membrane</location>
        <topology evidence="1">Multi-pass membrane protein</topology>
    </subcellularLocation>
</comment>
<feature type="transmembrane region" description="Helical" evidence="9">
    <location>
        <begin position="140"/>
        <end position="157"/>
    </location>
</feature>
<dbReference type="PANTHER" id="PTHR11795">
    <property type="entry name" value="BRANCHED-CHAIN AMINO ACID TRANSPORT SYSTEM PERMEASE PROTEIN LIVH"/>
    <property type="match status" value="1"/>
</dbReference>
<dbReference type="KEGG" id="euz:DVS28_a2723"/>
<evidence type="ECO:0000256" key="6">
    <source>
        <dbReference type="ARBA" id="ARBA00022989"/>
    </source>
</evidence>
<gene>
    <name evidence="10" type="ORF">DVS28_a2723</name>
</gene>
<keyword evidence="5" id="KW-0029">Amino-acid transport</keyword>
<evidence type="ECO:0000313" key="10">
    <source>
        <dbReference type="EMBL" id="AXV07402.1"/>
    </source>
</evidence>
<feature type="transmembrane region" description="Helical" evidence="9">
    <location>
        <begin position="225"/>
        <end position="251"/>
    </location>
</feature>
<feature type="transmembrane region" description="Helical" evidence="9">
    <location>
        <begin position="89"/>
        <end position="107"/>
    </location>
</feature>
<dbReference type="CDD" id="cd06582">
    <property type="entry name" value="TM_PBP1_LivH_like"/>
    <property type="match status" value="1"/>
</dbReference>
<dbReference type="PANTHER" id="PTHR11795:SF450">
    <property type="entry name" value="ABC TRANSPORTER PERMEASE PROTEIN"/>
    <property type="match status" value="1"/>
</dbReference>
<evidence type="ECO:0000256" key="8">
    <source>
        <dbReference type="ARBA" id="ARBA00037998"/>
    </source>
</evidence>
<comment type="similarity">
    <text evidence="8">Belongs to the binding-protein-dependent transport system permease family. LivHM subfamily.</text>
</comment>
<keyword evidence="2" id="KW-0813">Transport</keyword>
<dbReference type="GO" id="GO:0005886">
    <property type="term" value="C:plasma membrane"/>
    <property type="evidence" value="ECO:0007669"/>
    <property type="project" value="UniProtKB-SubCell"/>
</dbReference>
<evidence type="ECO:0000256" key="9">
    <source>
        <dbReference type="SAM" id="Phobius"/>
    </source>
</evidence>
<dbReference type="OrthoDB" id="3572933at2"/>
<feature type="transmembrane region" description="Helical" evidence="9">
    <location>
        <begin position="258"/>
        <end position="281"/>
    </location>
</feature>
<keyword evidence="6 9" id="KW-1133">Transmembrane helix</keyword>
<evidence type="ECO:0000313" key="11">
    <source>
        <dbReference type="Proteomes" id="UP000264006"/>
    </source>
</evidence>
<keyword evidence="3" id="KW-1003">Cell membrane</keyword>
<proteinExistence type="inferred from homology"/>
<dbReference type="EMBL" id="CP031165">
    <property type="protein sequence ID" value="AXV07402.1"/>
    <property type="molecule type" value="Genomic_DNA"/>
</dbReference>
<evidence type="ECO:0000256" key="2">
    <source>
        <dbReference type="ARBA" id="ARBA00022448"/>
    </source>
</evidence>
<keyword evidence="4 9" id="KW-0812">Transmembrane</keyword>
<dbReference type="AlphaFoldDB" id="A0A346XYV5"/>
<organism evidence="10 11">
    <name type="scientific">Euzebya pacifica</name>
    <dbReference type="NCBI Taxonomy" id="1608957"/>
    <lineage>
        <taxon>Bacteria</taxon>
        <taxon>Bacillati</taxon>
        <taxon>Actinomycetota</taxon>
        <taxon>Nitriliruptoria</taxon>
        <taxon>Euzebyales</taxon>
    </lineage>
</organism>
<evidence type="ECO:0000256" key="7">
    <source>
        <dbReference type="ARBA" id="ARBA00023136"/>
    </source>
</evidence>
<feature type="transmembrane region" description="Helical" evidence="9">
    <location>
        <begin position="6"/>
        <end position="27"/>
    </location>
</feature>
<keyword evidence="11" id="KW-1185">Reference proteome</keyword>
<accession>A0A346XYV5</accession>
<dbReference type="GO" id="GO:0006865">
    <property type="term" value="P:amino acid transport"/>
    <property type="evidence" value="ECO:0007669"/>
    <property type="project" value="UniProtKB-KW"/>
</dbReference>
<evidence type="ECO:0000256" key="4">
    <source>
        <dbReference type="ARBA" id="ARBA00022692"/>
    </source>
</evidence>
<protein>
    <submittedName>
        <fullName evidence="10">High-affinity branched-chain amino acid transport system permease protein LivH</fullName>
    </submittedName>
</protein>
<name>A0A346XYV5_9ACTN</name>
<evidence type="ECO:0000256" key="3">
    <source>
        <dbReference type="ARBA" id="ARBA00022475"/>
    </source>
</evidence>
<dbReference type="Proteomes" id="UP000264006">
    <property type="component" value="Chromosome"/>
</dbReference>
<dbReference type="RefSeq" id="WP_114591900.1">
    <property type="nucleotide sequence ID" value="NZ_CAXIBR010000038.1"/>
</dbReference>
<reference evidence="10 11" key="1">
    <citation type="submission" date="2018-09" db="EMBL/GenBank/DDBJ databases">
        <title>Complete genome sequence of Euzebya sp. DY32-46 isolated from seawater of Pacific Ocean.</title>
        <authorList>
            <person name="Xu L."/>
            <person name="Wu Y.-H."/>
            <person name="Xu X.-W."/>
        </authorList>
    </citation>
    <scope>NUCLEOTIDE SEQUENCE [LARGE SCALE GENOMIC DNA]</scope>
    <source>
        <strain evidence="10 11">DY32-46</strain>
    </source>
</reference>
<feature type="transmembrane region" description="Helical" evidence="9">
    <location>
        <begin position="186"/>
        <end position="205"/>
    </location>
</feature>
<dbReference type="InterPro" id="IPR052157">
    <property type="entry name" value="BCAA_transport_permease"/>
</dbReference>
<evidence type="ECO:0000256" key="5">
    <source>
        <dbReference type="ARBA" id="ARBA00022970"/>
    </source>
</evidence>